<feature type="non-terminal residue" evidence="2">
    <location>
        <position position="1"/>
    </location>
</feature>
<dbReference type="PANTHER" id="PTHR33098:SF2">
    <property type="entry name" value="OS08G0402500 PROTEIN"/>
    <property type="match status" value="1"/>
</dbReference>
<protein>
    <submittedName>
        <fullName evidence="2">Uncharacterized protein</fullName>
    </submittedName>
</protein>
<organism evidence="2 3">
    <name type="scientific">Eragrostis curvula</name>
    <name type="common">weeping love grass</name>
    <dbReference type="NCBI Taxonomy" id="38414"/>
    <lineage>
        <taxon>Eukaryota</taxon>
        <taxon>Viridiplantae</taxon>
        <taxon>Streptophyta</taxon>
        <taxon>Embryophyta</taxon>
        <taxon>Tracheophyta</taxon>
        <taxon>Spermatophyta</taxon>
        <taxon>Magnoliopsida</taxon>
        <taxon>Liliopsida</taxon>
        <taxon>Poales</taxon>
        <taxon>Poaceae</taxon>
        <taxon>PACMAD clade</taxon>
        <taxon>Chloridoideae</taxon>
        <taxon>Eragrostideae</taxon>
        <taxon>Eragrostidinae</taxon>
        <taxon>Eragrostis</taxon>
    </lineage>
</organism>
<dbReference type="Gramene" id="TVU03671">
    <property type="protein sequence ID" value="TVU03671"/>
    <property type="gene ID" value="EJB05_50782"/>
</dbReference>
<comment type="caution">
    <text evidence="2">The sequence shown here is derived from an EMBL/GenBank/DDBJ whole genome shotgun (WGS) entry which is preliminary data.</text>
</comment>
<accession>A0A5J9SYU1</accession>
<feature type="region of interest" description="Disordered" evidence="1">
    <location>
        <begin position="90"/>
        <end position="141"/>
    </location>
</feature>
<evidence type="ECO:0000313" key="3">
    <source>
        <dbReference type="Proteomes" id="UP000324897"/>
    </source>
</evidence>
<dbReference type="PANTHER" id="PTHR33098">
    <property type="entry name" value="COTTON FIBER (DUF761)"/>
    <property type="match status" value="1"/>
</dbReference>
<dbReference type="Pfam" id="PF05553">
    <property type="entry name" value="DUF761"/>
    <property type="match status" value="1"/>
</dbReference>
<proteinExistence type="predicted"/>
<dbReference type="OrthoDB" id="694836at2759"/>
<evidence type="ECO:0000313" key="2">
    <source>
        <dbReference type="EMBL" id="TVU03671.1"/>
    </source>
</evidence>
<dbReference type="AlphaFoldDB" id="A0A5J9SYU1"/>
<evidence type="ECO:0000256" key="1">
    <source>
        <dbReference type="SAM" id="MobiDB-lite"/>
    </source>
</evidence>
<sequence>MSPCAQQEGHVSPSSRRRLCRSSSSAILDQLRSFSLFSVHTTAAGVTAPLLDGHGDLSDSDYYCSSQEAEVASSPQVTQASMVLPVAPRSTAPAAGQSVVMPAEPASPQCEAPVPPAEADLASTPESKDDETDAEEEQGKPISLDEAYAMIQQNRQRQPPLSPAATAASLAKKKDLAAKAPKRRAPSSGREAEAALEGKAELNARAELFIRQFREELKLQRLNSLLRHTHAFGTRDGAPTAVR</sequence>
<dbReference type="EMBL" id="RWGY01000161">
    <property type="protein sequence ID" value="TVU03671.1"/>
    <property type="molecule type" value="Genomic_DNA"/>
</dbReference>
<feature type="region of interest" description="Disordered" evidence="1">
    <location>
        <begin position="154"/>
        <end position="194"/>
    </location>
</feature>
<dbReference type="InterPro" id="IPR008480">
    <property type="entry name" value="DUF761_pln"/>
</dbReference>
<keyword evidence="3" id="KW-1185">Reference proteome</keyword>
<reference evidence="2 3" key="1">
    <citation type="journal article" date="2019" name="Sci. Rep.">
        <title>A high-quality genome of Eragrostis curvula grass provides insights into Poaceae evolution and supports new strategies to enhance forage quality.</title>
        <authorList>
            <person name="Carballo J."/>
            <person name="Santos B.A.C.M."/>
            <person name="Zappacosta D."/>
            <person name="Garbus I."/>
            <person name="Selva J.P."/>
            <person name="Gallo C.A."/>
            <person name="Diaz A."/>
            <person name="Albertini E."/>
            <person name="Caccamo M."/>
            <person name="Echenique V."/>
        </authorList>
    </citation>
    <scope>NUCLEOTIDE SEQUENCE [LARGE SCALE GENOMIC DNA]</scope>
    <source>
        <strain evidence="3">cv. Victoria</strain>
        <tissue evidence="2">Leaf</tissue>
    </source>
</reference>
<name>A0A5J9SYU1_9POAL</name>
<gene>
    <name evidence="2" type="ORF">EJB05_50782</name>
</gene>
<dbReference type="Proteomes" id="UP000324897">
    <property type="component" value="Unassembled WGS sequence"/>
</dbReference>